<proteinExistence type="predicted"/>
<dbReference type="AlphaFoldDB" id="G2Y5S5"/>
<dbReference type="EMBL" id="FQ790289">
    <property type="protein sequence ID" value="CCD48015.1"/>
    <property type="molecule type" value="Genomic_DNA"/>
</dbReference>
<gene>
    <name evidence="1" type="ORF">BofuT4_P113250.1</name>
</gene>
<protein>
    <submittedName>
        <fullName evidence="1">Uncharacterized protein</fullName>
    </submittedName>
</protein>
<name>G2Y5S5_BOTF4</name>
<dbReference type="InParanoid" id="G2Y5S5"/>
<evidence type="ECO:0000313" key="2">
    <source>
        <dbReference type="Proteomes" id="UP000008177"/>
    </source>
</evidence>
<reference evidence="2" key="1">
    <citation type="journal article" date="2011" name="PLoS Genet.">
        <title>Genomic analysis of the necrotrophic fungal pathogens Sclerotinia sclerotiorum and Botrytis cinerea.</title>
        <authorList>
            <person name="Amselem J."/>
            <person name="Cuomo C.A."/>
            <person name="van Kan J.A."/>
            <person name="Viaud M."/>
            <person name="Benito E.P."/>
            <person name="Couloux A."/>
            <person name="Coutinho P.M."/>
            <person name="de Vries R.P."/>
            <person name="Dyer P.S."/>
            <person name="Fillinger S."/>
            <person name="Fournier E."/>
            <person name="Gout L."/>
            <person name="Hahn M."/>
            <person name="Kohn L."/>
            <person name="Lapalu N."/>
            <person name="Plummer K.M."/>
            <person name="Pradier J.M."/>
            <person name="Quevillon E."/>
            <person name="Sharon A."/>
            <person name="Simon A."/>
            <person name="ten Have A."/>
            <person name="Tudzynski B."/>
            <person name="Tudzynski P."/>
            <person name="Wincker P."/>
            <person name="Andrew M."/>
            <person name="Anthouard V."/>
            <person name="Beever R.E."/>
            <person name="Beffa R."/>
            <person name="Benoit I."/>
            <person name="Bouzid O."/>
            <person name="Brault B."/>
            <person name="Chen Z."/>
            <person name="Choquer M."/>
            <person name="Collemare J."/>
            <person name="Cotton P."/>
            <person name="Danchin E.G."/>
            <person name="Da Silva C."/>
            <person name="Gautier A."/>
            <person name="Giraud C."/>
            <person name="Giraud T."/>
            <person name="Gonzalez C."/>
            <person name="Grossetete S."/>
            <person name="Guldener U."/>
            <person name="Henrissat B."/>
            <person name="Howlett B.J."/>
            <person name="Kodira C."/>
            <person name="Kretschmer M."/>
            <person name="Lappartient A."/>
            <person name="Leroch M."/>
            <person name="Levis C."/>
            <person name="Mauceli E."/>
            <person name="Neuveglise C."/>
            <person name="Oeser B."/>
            <person name="Pearson M."/>
            <person name="Poulain J."/>
            <person name="Poussereau N."/>
            <person name="Quesneville H."/>
            <person name="Rascle C."/>
            <person name="Schumacher J."/>
            <person name="Segurens B."/>
            <person name="Sexton A."/>
            <person name="Silva E."/>
            <person name="Sirven C."/>
            <person name="Soanes D.M."/>
            <person name="Talbot N.J."/>
            <person name="Templeton M."/>
            <person name="Yandava C."/>
            <person name="Yarden O."/>
            <person name="Zeng Q."/>
            <person name="Rollins J.A."/>
            <person name="Lebrun M.H."/>
            <person name="Dickman M."/>
        </authorList>
    </citation>
    <scope>NUCLEOTIDE SEQUENCE [LARGE SCALE GENOMIC DNA]</scope>
    <source>
        <strain evidence="2">T4</strain>
    </source>
</reference>
<dbReference type="HOGENOM" id="CLU_2263331_0_0_1"/>
<sequence length="103" mass="12146">MQDHTRRDNAPFDPMEVVYNVNSNSFTFKRRSELVVNGRLGEDVKSILVPLFHRKVKIDVTWEPNSRLGHFDDLHKSSKVELPLGIWFRRNVLGLHKDLYICR</sequence>
<organism evidence="1 2">
    <name type="scientific">Botryotinia fuckeliana (strain T4)</name>
    <name type="common">Noble rot fungus</name>
    <name type="synonym">Botrytis cinerea</name>
    <dbReference type="NCBI Taxonomy" id="999810"/>
    <lineage>
        <taxon>Eukaryota</taxon>
        <taxon>Fungi</taxon>
        <taxon>Dikarya</taxon>
        <taxon>Ascomycota</taxon>
        <taxon>Pezizomycotina</taxon>
        <taxon>Leotiomycetes</taxon>
        <taxon>Helotiales</taxon>
        <taxon>Sclerotiniaceae</taxon>
        <taxon>Botrytis</taxon>
    </lineage>
</organism>
<dbReference type="Proteomes" id="UP000008177">
    <property type="component" value="Unplaced contigs"/>
</dbReference>
<evidence type="ECO:0000313" key="1">
    <source>
        <dbReference type="EMBL" id="CCD48015.1"/>
    </source>
</evidence>
<accession>G2Y5S5</accession>